<comment type="caution">
    <text evidence="7">The sequence shown here is derived from an EMBL/GenBank/DDBJ whole genome shotgun (WGS) entry which is preliminary data.</text>
</comment>
<keyword evidence="5" id="KW-0732">Signal</keyword>
<evidence type="ECO:0000256" key="1">
    <source>
        <dbReference type="ARBA" id="ARBA00004442"/>
    </source>
</evidence>
<dbReference type="PANTHER" id="PTHR30329:SF21">
    <property type="entry name" value="LIPOPROTEIN YIAD-RELATED"/>
    <property type="match status" value="1"/>
</dbReference>
<dbReference type="SUPFAM" id="SSF103088">
    <property type="entry name" value="OmpA-like"/>
    <property type="match status" value="1"/>
</dbReference>
<dbReference type="EMBL" id="QBKU01000015">
    <property type="protein sequence ID" value="PTX64783.1"/>
    <property type="molecule type" value="Genomic_DNA"/>
</dbReference>
<dbReference type="Pfam" id="PF00691">
    <property type="entry name" value="OmpA"/>
    <property type="match status" value="1"/>
</dbReference>
<dbReference type="InterPro" id="IPR050330">
    <property type="entry name" value="Bact_OuterMem_StrucFunc"/>
</dbReference>
<evidence type="ECO:0000256" key="2">
    <source>
        <dbReference type="ARBA" id="ARBA00023136"/>
    </source>
</evidence>
<feature type="signal peptide" evidence="5">
    <location>
        <begin position="1"/>
        <end position="25"/>
    </location>
</feature>
<name>A0A2T6C926_9RHOB</name>
<feature type="domain" description="OmpA-like" evidence="6">
    <location>
        <begin position="78"/>
        <end position="192"/>
    </location>
</feature>
<protein>
    <submittedName>
        <fullName evidence="7">Outer membrane protein OmpA-like peptidoglycan-associated protein</fullName>
    </submittedName>
</protein>
<dbReference type="AlphaFoldDB" id="A0A2T6C926"/>
<reference evidence="7 8" key="1">
    <citation type="submission" date="2018-04" db="EMBL/GenBank/DDBJ databases">
        <title>Genomic Encyclopedia of Archaeal and Bacterial Type Strains, Phase II (KMG-II): from individual species to whole genera.</title>
        <authorList>
            <person name="Goeker M."/>
        </authorList>
    </citation>
    <scope>NUCLEOTIDE SEQUENCE [LARGE SCALE GENOMIC DNA]</scope>
    <source>
        <strain evidence="7 8">DSM 12244</strain>
    </source>
</reference>
<gene>
    <name evidence="7" type="ORF">C8N31_11552</name>
</gene>
<sequence>MISRSRTFMGMTLAVAISAMPLTFAAAQTTSEMTAEEITQAFEKQKTRGLVLVPADGTGTDTATETAAVQPAQTTYSQVDKADQVNIKIKFDFDSASLRDDQKSKLDTLCQVMNAVDVKLFQIVGHTDSSGSASYNENLSLLRAQEVKRHLVNECAVDENRLEAIGLGESAPFDASDPRSDDNRRVEFQALG</sequence>
<keyword evidence="3" id="KW-0998">Cell outer membrane</keyword>
<dbReference type="CDD" id="cd07185">
    <property type="entry name" value="OmpA_C-like"/>
    <property type="match status" value="1"/>
</dbReference>
<organism evidence="7 8">
    <name type="scientific">Sulfitobacter mediterraneus</name>
    <dbReference type="NCBI Taxonomy" id="83219"/>
    <lineage>
        <taxon>Bacteria</taxon>
        <taxon>Pseudomonadati</taxon>
        <taxon>Pseudomonadota</taxon>
        <taxon>Alphaproteobacteria</taxon>
        <taxon>Rhodobacterales</taxon>
        <taxon>Roseobacteraceae</taxon>
        <taxon>Sulfitobacter</taxon>
    </lineage>
</organism>
<evidence type="ECO:0000256" key="3">
    <source>
        <dbReference type="ARBA" id="ARBA00023237"/>
    </source>
</evidence>
<feature type="chain" id="PRO_5015532353" evidence="5">
    <location>
        <begin position="26"/>
        <end position="192"/>
    </location>
</feature>
<comment type="subcellular location">
    <subcellularLocation>
        <location evidence="1">Cell outer membrane</location>
    </subcellularLocation>
</comment>
<dbReference type="InterPro" id="IPR036737">
    <property type="entry name" value="OmpA-like_sf"/>
</dbReference>
<evidence type="ECO:0000256" key="4">
    <source>
        <dbReference type="PROSITE-ProRule" id="PRU00473"/>
    </source>
</evidence>
<dbReference type="PANTHER" id="PTHR30329">
    <property type="entry name" value="STATOR ELEMENT OF FLAGELLAR MOTOR COMPLEX"/>
    <property type="match status" value="1"/>
</dbReference>
<dbReference type="InterPro" id="IPR006664">
    <property type="entry name" value="OMP_bac"/>
</dbReference>
<dbReference type="GO" id="GO:0009279">
    <property type="term" value="C:cell outer membrane"/>
    <property type="evidence" value="ECO:0007669"/>
    <property type="project" value="UniProtKB-SubCell"/>
</dbReference>
<evidence type="ECO:0000313" key="7">
    <source>
        <dbReference type="EMBL" id="PTX64783.1"/>
    </source>
</evidence>
<proteinExistence type="predicted"/>
<keyword evidence="2 4" id="KW-0472">Membrane</keyword>
<evidence type="ECO:0000259" key="6">
    <source>
        <dbReference type="PROSITE" id="PS51123"/>
    </source>
</evidence>
<dbReference type="Gene3D" id="3.30.1330.60">
    <property type="entry name" value="OmpA-like domain"/>
    <property type="match status" value="1"/>
</dbReference>
<evidence type="ECO:0000256" key="5">
    <source>
        <dbReference type="SAM" id="SignalP"/>
    </source>
</evidence>
<accession>A0A2T6C926</accession>
<dbReference type="PRINTS" id="PR01021">
    <property type="entry name" value="OMPADOMAIN"/>
</dbReference>
<evidence type="ECO:0000313" key="8">
    <source>
        <dbReference type="Proteomes" id="UP000244092"/>
    </source>
</evidence>
<dbReference type="PROSITE" id="PS51123">
    <property type="entry name" value="OMPA_2"/>
    <property type="match status" value="1"/>
</dbReference>
<dbReference type="InterPro" id="IPR006665">
    <property type="entry name" value="OmpA-like"/>
</dbReference>
<dbReference type="Proteomes" id="UP000244092">
    <property type="component" value="Unassembled WGS sequence"/>
</dbReference>